<sequence length="680" mass="80437">MYNIGYINIYIIMNLNTNQKLAIQCINRPCLVLAGAGSGKTKVITEKILYLINSCNYGDRSIVALTFTNKAANEMKHRVQQKICRTTHCSIYTFHSFGMNIIQHSLHLLDFRPNFFIIDEYDQIHILQKIVQKHAQYDLSTLKKILKFISMLKNNLLNYSDASKLQEYQNKIEWLKYYYLYESFLIHSNFLDFDDLIFIPIKLFQKHKNVRVLWKKKIKYLLVDEYQDTNNIQYIFMKQIIHSNNFTLVGDDDQSIYSWRGANPQNMNLLKNDFPTLQVIKLEENYRSSGRILNIANTLISHNPHIFHKKLFSNMHYGPMVKVIATQDEYEEVKRVVREILIHRNKFKTSYQDYAILYRSNNQSKILEKYLVKKNIPYQIFGKKSILDQNFVKILIYYLKVIINPDDDFSFLKIINIPNRRIGNKTTTILRTISLKKNVSLYKIGMYIDSNTKITMKIRNKIKNLCLLIQDLQNFASVKPNNILKKIIDDIEYIQFLKKTVKNQIQFNEYIKNIGLLLNSMENIKVYDNKKENFSALSNFISQIVINSSEFSEKNIKQIDQDQIFLMTLHASKGLEFSFVFIIGMEEGILPHYISIKNKDCLEERRLTYVGITRARKELTFTYTRKRMLYGNNISMNPSRFLDELPQKDLLWLNKKNISSFFQNSKIHIKTIKKMLKLKD</sequence>
<evidence type="ECO:0000256" key="1">
    <source>
        <dbReference type="ARBA" id="ARBA00009922"/>
    </source>
</evidence>
<dbReference type="PANTHER" id="PTHR11070:SF64">
    <property type="entry name" value="ATP-DEPENDENT DNA HELICASE REP"/>
    <property type="match status" value="1"/>
</dbReference>
<dbReference type="GO" id="GO:0016887">
    <property type="term" value="F:ATP hydrolysis activity"/>
    <property type="evidence" value="ECO:0007669"/>
    <property type="project" value="RHEA"/>
</dbReference>
<organism evidence="13 14">
    <name type="scientific">Buchnera aphidicola</name>
    <name type="common">Thelaxes californica</name>
    <dbReference type="NCBI Taxonomy" id="1315998"/>
    <lineage>
        <taxon>Bacteria</taxon>
        <taxon>Pseudomonadati</taxon>
        <taxon>Pseudomonadota</taxon>
        <taxon>Gammaproteobacteria</taxon>
        <taxon>Enterobacterales</taxon>
        <taxon>Erwiniaceae</taxon>
        <taxon>Buchnera</taxon>
    </lineage>
</organism>
<dbReference type="GO" id="GO:0000725">
    <property type="term" value="P:recombinational repair"/>
    <property type="evidence" value="ECO:0007669"/>
    <property type="project" value="TreeGrafter"/>
</dbReference>
<dbReference type="CDD" id="cd17932">
    <property type="entry name" value="DEXQc_UvrD"/>
    <property type="match status" value="1"/>
</dbReference>
<dbReference type="Gene3D" id="3.40.50.300">
    <property type="entry name" value="P-loop containing nucleotide triphosphate hydrolases"/>
    <property type="match status" value="2"/>
</dbReference>
<dbReference type="InterPro" id="IPR013986">
    <property type="entry name" value="DExx_box_DNA_helicase_dom_sf"/>
</dbReference>
<accession>A0A4D6YMI7</accession>
<evidence type="ECO:0000256" key="3">
    <source>
        <dbReference type="ARBA" id="ARBA00022801"/>
    </source>
</evidence>
<dbReference type="Gene3D" id="1.10.486.10">
    <property type="entry name" value="PCRA, domain 4"/>
    <property type="match status" value="1"/>
</dbReference>
<reference evidence="13 14" key="1">
    <citation type="submission" date="2018-12" db="EMBL/GenBank/DDBJ databases">
        <authorList>
            <person name="Chong R.A."/>
        </authorList>
    </citation>
    <scope>NUCLEOTIDE SEQUENCE [LARGE SCALE GENOMIC DNA]</scope>
    <source>
        <strain evidence="13 14">Tca</strain>
    </source>
</reference>
<feature type="binding site" evidence="10">
    <location>
        <begin position="34"/>
        <end position="41"/>
    </location>
    <ligand>
        <name>ATP</name>
        <dbReference type="ChEBI" id="CHEBI:30616"/>
    </ligand>
</feature>
<dbReference type="EMBL" id="CP034852">
    <property type="protein sequence ID" value="QCI26978.1"/>
    <property type="molecule type" value="Genomic_DNA"/>
</dbReference>
<dbReference type="SUPFAM" id="SSF52540">
    <property type="entry name" value="P-loop containing nucleoside triphosphate hydrolases"/>
    <property type="match status" value="1"/>
</dbReference>
<reference evidence="13 14" key="2">
    <citation type="submission" date="2019-05" db="EMBL/GenBank/DDBJ databases">
        <title>Genome evolution of the obligate endosymbiont Buchnera aphidicola.</title>
        <authorList>
            <person name="Moran N.A."/>
        </authorList>
    </citation>
    <scope>NUCLEOTIDE SEQUENCE [LARGE SCALE GENOMIC DNA]</scope>
    <source>
        <strain evidence="13 14">Tca</strain>
    </source>
</reference>
<dbReference type="EC" id="5.6.2.4" evidence="8"/>
<dbReference type="Proteomes" id="UP000298782">
    <property type="component" value="Chromosome"/>
</dbReference>
<dbReference type="InterPro" id="IPR000212">
    <property type="entry name" value="DNA_helicase_UvrD/REP"/>
</dbReference>
<feature type="domain" description="UvrD-like helicase ATP-binding" evidence="11">
    <location>
        <begin position="13"/>
        <end position="289"/>
    </location>
</feature>
<evidence type="ECO:0000256" key="10">
    <source>
        <dbReference type="PROSITE-ProRule" id="PRU00560"/>
    </source>
</evidence>
<keyword evidence="14" id="KW-1185">Reference proteome</keyword>
<dbReference type="InterPro" id="IPR027417">
    <property type="entry name" value="P-loop_NTPase"/>
</dbReference>
<keyword evidence="3 10" id="KW-0378">Hydrolase</keyword>
<dbReference type="InterPro" id="IPR014017">
    <property type="entry name" value="DNA_helicase_UvrD-like_C"/>
</dbReference>
<dbReference type="GO" id="GO:0005829">
    <property type="term" value="C:cytosol"/>
    <property type="evidence" value="ECO:0007669"/>
    <property type="project" value="TreeGrafter"/>
</dbReference>
<comment type="catalytic activity">
    <reaction evidence="7">
        <text>Couples ATP hydrolysis with the unwinding of duplex DNA by translocating in the 3'-5' direction.</text>
        <dbReference type="EC" id="5.6.2.4"/>
    </reaction>
</comment>
<evidence type="ECO:0000256" key="6">
    <source>
        <dbReference type="ARBA" id="ARBA00023235"/>
    </source>
</evidence>
<dbReference type="OrthoDB" id="9806690at2"/>
<comment type="catalytic activity">
    <reaction evidence="9">
        <text>ATP + H2O = ADP + phosphate + H(+)</text>
        <dbReference type="Rhea" id="RHEA:13065"/>
        <dbReference type="ChEBI" id="CHEBI:15377"/>
        <dbReference type="ChEBI" id="CHEBI:15378"/>
        <dbReference type="ChEBI" id="CHEBI:30616"/>
        <dbReference type="ChEBI" id="CHEBI:43474"/>
        <dbReference type="ChEBI" id="CHEBI:456216"/>
        <dbReference type="EC" id="5.6.2.4"/>
    </reaction>
</comment>
<dbReference type="PANTHER" id="PTHR11070">
    <property type="entry name" value="UVRD / RECB / PCRA DNA HELICASE FAMILY MEMBER"/>
    <property type="match status" value="1"/>
</dbReference>
<evidence type="ECO:0000256" key="8">
    <source>
        <dbReference type="ARBA" id="ARBA00034808"/>
    </source>
</evidence>
<evidence type="ECO:0000259" key="11">
    <source>
        <dbReference type="PROSITE" id="PS51198"/>
    </source>
</evidence>
<name>A0A4D6YMI7_9GAMM</name>
<dbReference type="Pfam" id="PF00580">
    <property type="entry name" value="UvrD-helicase"/>
    <property type="match status" value="1"/>
</dbReference>
<protein>
    <recommendedName>
        <fullName evidence="8">DNA 3'-5' helicase</fullName>
        <ecNumber evidence="8">5.6.2.4</ecNumber>
    </recommendedName>
</protein>
<evidence type="ECO:0000259" key="12">
    <source>
        <dbReference type="PROSITE" id="PS51217"/>
    </source>
</evidence>
<evidence type="ECO:0000256" key="4">
    <source>
        <dbReference type="ARBA" id="ARBA00022806"/>
    </source>
</evidence>
<evidence type="ECO:0000256" key="9">
    <source>
        <dbReference type="ARBA" id="ARBA00048988"/>
    </source>
</evidence>
<keyword evidence="2 10" id="KW-0547">Nucleotide-binding</keyword>
<dbReference type="AlphaFoldDB" id="A0A4D6YMI7"/>
<evidence type="ECO:0000313" key="14">
    <source>
        <dbReference type="Proteomes" id="UP000298782"/>
    </source>
</evidence>
<dbReference type="GO" id="GO:0003677">
    <property type="term" value="F:DNA binding"/>
    <property type="evidence" value="ECO:0007669"/>
    <property type="project" value="InterPro"/>
</dbReference>
<proteinExistence type="inferred from homology"/>
<dbReference type="GO" id="GO:0043138">
    <property type="term" value="F:3'-5' DNA helicase activity"/>
    <property type="evidence" value="ECO:0007669"/>
    <property type="project" value="UniProtKB-EC"/>
</dbReference>
<keyword evidence="6" id="KW-0413">Isomerase</keyword>
<dbReference type="Pfam" id="PF13361">
    <property type="entry name" value="UvrD_C"/>
    <property type="match status" value="1"/>
</dbReference>
<evidence type="ECO:0000256" key="7">
    <source>
        <dbReference type="ARBA" id="ARBA00034617"/>
    </source>
</evidence>
<dbReference type="InterPro" id="IPR014016">
    <property type="entry name" value="UvrD-like_ATP-bd"/>
</dbReference>
<gene>
    <name evidence="13" type="ORF">D9V80_02395</name>
</gene>
<keyword evidence="4 10" id="KW-0347">Helicase</keyword>
<dbReference type="PROSITE" id="PS51217">
    <property type="entry name" value="UVRD_HELICASE_CTER"/>
    <property type="match status" value="1"/>
</dbReference>
<feature type="domain" description="UvrD-like helicase C-terminal" evidence="12">
    <location>
        <begin position="290"/>
        <end position="574"/>
    </location>
</feature>
<comment type="similarity">
    <text evidence="1">Belongs to the helicase family. UvrD subfamily.</text>
</comment>
<keyword evidence="5 10" id="KW-0067">ATP-binding</keyword>
<evidence type="ECO:0000256" key="2">
    <source>
        <dbReference type="ARBA" id="ARBA00022741"/>
    </source>
</evidence>
<dbReference type="Gene3D" id="1.10.10.160">
    <property type="match status" value="1"/>
</dbReference>
<evidence type="ECO:0000313" key="13">
    <source>
        <dbReference type="EMBL" id="QCI26978.1"/>
    </source>
</evidence>
<dbReference type="PROSITE" id="PS51198">
    <property type="entry name" value="UVRD_HELICASE_ATP_BIND"/>
    <property type="match status" value="1"/>
</dbReference>
<evidence type="ECO:0000256" key="5">
    <source>
        <dbReference type="ARBA" id="ARBA00022840"/>
    </source>
</evidence>
<dbReference type="GO" id="GO:0005524">
    <property type="term" value="F:ATP binding"/>
    <property type="evidence" value="ECO:0007669"/>
    <property type="project" value="UniProtKB-UniRule"/>
</dbReference>